<dbReference type="PANTHER" id="PTHR21581">
    <property type="entry name" value="D-ALANYL-D-ALANINE CARBOXYPEPTIDASE"/>
    <property type="match status" value="1"/>
</dbReference>
<dbReference type="SUPFAM" id="SSF56601">
    <property type="entry name" value="beta-lactamase/transpeptidase-like"/>
    <property type="match status" value="1"/>
</dbReference>
<dbReference type="PROSITE" id="PS50943">
    <property type="entry name" value="HTH_CROC1"/>
    <property type="match status" value="1"/>
</dbReference>
<organism evidence="11 12">
    <name type="scientific">Ktedonospora formicarum</name>
    <dbReference type="NCBI Taxonomy" id="2778364"/>
    <lineage>
        <taxon>Bacteria</taxon>
        <taxon>Bacillati</taxon>
        <taxon>Chloroflexota</taxon>
        <taxon>Ktedonobacteria</taxon>
        <taxon>Ktedonobacterales</taxon>
        <taxon>Ktedonobacteraceae</taxon>
        <taxon>Ktedonospora</taxon>
    </lineage>
</organism>
<name>A0A8J3I4U9_9CHLR</name>
<evidence type="ECO:0000256" key="3">
    <source>
        <dbReference type="ARBA" id="ARBA00022801"/>
    </source>
</evidence>
<dbReference type="PRINTS" id="PR00725">
    <property type="entry name" value="DADACBPTASE1"/>
</dbReference>
<evidence type="ECO:0000256" key="5">
    <source>
        <dbReference type="ARBA" id="ARBA00022984"/>
    </source>
</evidence>
<dbReference type="InterPro" id="IPR001387">
    <property type="entry name" value="Cro/C1-type_HTH"/>
</dbReference>
<evidence type="ECO:0000313" key="12">
    <source>
        <dbReference type="Proteomes" id="UP000612362"/>
    </source>
</evidence>
<protein>
    <recommendedName>
        <fullName evidence="10">HTH cro/C1-type domain-containing protein</fullName>
    </recommendedName>
</protein>
<dbReference type="Gene3D" id="1.10.260.40">
    <property type="entry name" value="lambda repressor-like DNA-binding domains"/>
    <property type="match status" value="1"/>
</dbReference>
<dbReference type="Pfam" id="PF13560">
    <property type="entry name" value="HTH_31"/>
    <property type="match status" value="1"/>
</dbReference>
<feature type="active site" description="Acyl-ester intermediate" evidence="7">
    <location>
        <position position="140"/>
    </location>
</feature>
<keyword evidence="6" id="KW-0961">Cell wall biogenesis/degradation</keyword>
<dbReference type="GO" id="GO:0009002">
    <property type="term" value="F:serine-type D-Ala-D-Ala carboxypeptidase activity"/>
    <property type="evidence" value="ECO:0007669"/>
    <property type="project" value="InterPro"/>
</dbReference>
<proteinExistence type="inferred from homology"/>
<evidence type="ECO:0000259" key="10">
    <source>
        <dbReference type="PROSITE" id="PS50943"/>
    </source>
</evidence>
<evidence type="ECO:0000256" key="6">
    <source>
        <dbReference type="ARBA" id="ARBA00023316"/>
    </source>
</evidence>
<feature type="domain" description="HTH cro/C1-type" evidence="10">
    <location>
        <begin position="12"/>
        <end position="69"/>
    </location>
</feature>
<feature type="binding site" evidence="8">
    <location>
        <position position="314"/>
    </location>
    <ligand>
        <name>substrate</name>
    </ligand>
</feature>
<comment type="caution">
    <text evidence="11">The sequence shown here is derived from an EMBL/GenBank/DDBJ whole genome shotgun (WGS) entry which is preliminary data.</text>
</comment>
<evidence type="ECO:0000256" key="8">
    <source>
        <dbReference type="PIRSR" id="PIRSR618044-2"/>
    </source>
</evidence>
<dbReference type="GO" id="GO:0071555">
    <property type="term" value="P:cell wall organization"/>
    <property type="evidence" value="ECO:0007669"/>
    <property type="project" value="UniProtKB-KW"/>
</dbReference>
<dbReference type="GO" id="GO:0003677">
    <property type="term" value="F:DNA binding"/>
    <property type="evidence" value="ECO:0007669"/>
    <property type="project" value="InterPro"/>
</dbReference>
<gene>
    <name evidence="11" type="ORF">KSX_41260</name>
</gene>
<evidence type="ECO:0000256" key="2">
    <source>
        <dbReference type="ARBA" id="ARBA00022729"/>
    </source>
</evidence>
<dbReference type="EMBL" id="BNJF01000002">
    <property type="protein sequence ID" value="GHO45963.1"/>
    <property type="molecule type" value="Genomic_DNA"/>
</dbReference>
<dbReference type="SUPFAM" id="SSF47413">
    <property type="entry name" value="lambda repressor-like DNA-binding domains"/>
    <property type="match status" value="1"/>
</dbReference>
<keyword evidence="12" id="KW-1185">Reference proteome</keyword>
<dbReference type="GO" id="GO:0008360">
    <property type="term" value="P:regulation of cell shape"/>
    <property type="evidence" value="ECO:0007669"/>
    <property type="project" value="UniProtKB-KW"/>
</dbReference>
<dbReference type="InterPro" id="IPR001967">
    <property type="entry name" value="Peptidase_S11_N"/>
</dbReference>
<dbReference type="AlphaFoldDB" id="A0A8J3I4U9"/>
<dbReference type="InterPro" id="IPR018044">
    <property type="entry name" value="Peptidase_S11"/>
</dbReference>
<dbReference type="Gene3D" id="3.40.710.10">
    <property type="entry name" value="DD-peptidase/beta-lactamase superfamily"/>
    <property type="match status" value="1"/>
</dbReference>
<dbReference type="CDD" id="cd00093">
    <property type="entry name" value="HTH_XRE"/>
    <property type="match status" value="1"/>
</dbReference>
<dbReference type="InterPro" id="IPR012338">
    <property type="entry name" value="Beta-lactam/transpept-like"/>
</dbReference>
<dbReference type="GO" id="GO:0006508">
    <property type="term" value="P:proteolysis"/>
    <property type="evidence" value="ECO:0007669"/>
    <property type="project" value="InterPro"/>
</dbReference>
<keyword evidence="5" id="KW-0573">Peptidoglycan synthesis</keyword>
<evidence type="ECO:0000256" key="4">
    <source>
        <dbReference type="ARBA" id="ARBA00022960"/>
    </source>
</evidence>
<dbReference type="Proteomes" id="UP000612362">
    <property type="component" value="Unassembled WGS sequence"/>
</dbReference>
<feature type="active site" description="Proton acceptor" evidence="7">
    <location>
        <position position="143"/>
    </location>
</feature>
<dbReference type="GO" id="GO:0009252">
    <property type="term" value="P:peptidoglycan biosynthetic process"/>
    <property type="evidence" value="ECO:0007669"/>
    <property type="project" value="UniProtKB-KW"/>
</dbReference>
<dbReference type="Pfam" id="PF00768">
    <property type="entry name" value="Peptidase_S11"/>
    <property type="match status" value="1"/>
</dbReference>
<evidence type="ECO:0000256" key="9">
    <source>
        <dbReference type="RuleBase" id="RU004016"/>
    </source>
</evidence>
<evidence type="ECO:0000256" key="1">
    <source>
        <dbReference type="ARBA" id="ARBA00007164"/>
    </source>
</evidence>
<comment type="similarity">
    <text evidence="1 9">Belongs to the peptidase S11 family.</text>
</comment>
<keyword evidence="2" id="KW-0732">Signal</keyword>
<dbReference type="PANTHER" id="PTHR21581:SF33">
    <property type="entry name" value="D-ALANYL-D-ALANINE CARBOXYPEPTIDASE DACB"/>
    <property type="match status" value="1"/>
</dbReference>
<sequence>MMEQKRDFGKWIRAQRKKYALTQAELAARLHCATITVRKIENGERVPSSQLTEALAHALGVVPSSLAAFGNFARTGILPSAGVVTINATQLLQESGGDQKYYSTRIKPPVSPHRPAYLLNASSDQLLLEIQGHQHVPIASTTKMMTALIAIEHANLEQRITIKQEILDLIERHRGNTLQLQAGDQLQLKDLLYAMMLPSGDDAAVIIADALEGSMKSFVQLMNQYAQQFHLHDTFFVNPSGTPSFNCLAENEQTNYSTAADLVHIARIALANPFLAHLVQAQRYQLPLTRWHHAYLWETSNELLSRYAGATGVKTGYTYEAGYCLVFSATGVHQQLIGAILQAPGKRQRLTDASTLLNWGFLHTHQ</sequence>
<dbReference type="RefSeq" id="WP_220195374.1">
    <property type="nucleotide sequence ID" value="NZ_BNJF01000002.1"/>
</dbReference>
<dbReference type="SMART" id="SM00530">
    <property type="entry name" value="HTH_XRE"/>
    <property type="match status" value="1"/>
</dbReference>
<dbReference type="InterPro" id="IPR010982">
    <property type="entry name" value="Lambda_DNA-bd_dom_sf"/>
</dbReference>
<keyword evidence="3" id="KW-0378">Hydrolase</keyword>
<evidence type="ECO:0000256" key="7">
    <source>
        <dbReference type="PIRSR" id="PIRSR618044-1"/>
    </source>
</evidence>
<reference evidence="11" key="1">
    <citation type="submission" date="2020-10" db="EMBL/GenBank/DDBJ databases">
        <title>Taxonomic study of unclassified bacteria belonging to the class Ktedonobacteria.</title>
        <authorList>
            <person name="Yabe S."/>
            <person name="Wang C.M."/>
            <person name="Zheng Y."/>
            <person name="Sakai Y."/>
            <person name="Cavaletti L."/>
            <person name="Monciardini P."/>
            <person name="Donadio S."/>
        </authorList>
    </citation>
    <scope>NUCLEOTIDE SEQUENCE</scope>
    <source>
        <strain evidence="11">SOSP1-1</strain>
    </source>
</reference>
<keyword evidence="4" id="KW-0133">Cell shape</keyword>
<accession>A0A8J3I4U9</accession>
<feature type="active site" evidence="7">
    <location>
        <position position="199"/>
    </location>
</feature>
<evidence type="ECO:0000313" key="11">
    <source>
        <dbReference type="EMBL" id="GHO45963.1"/>
    </source>
</evidence>